<dbReference type="OMA" id="ANNCCIE"/>
<keyword evidence="6" id="KW-1185">Reference proteome</keyword>
<evidence type="ECO:0000256" key="1">
    <source>
        <dbReference type="ARBA" id="ARBA00006641"/>
    </source>
</evidence>
<keyword evidence="4" id="KW-0788">Thiol protease</keyword>
<comment type="similarity">
    <text evidence="1">Belongs to the peptidase C15 family.</text>
</comment>
<dbReference type="Proteomes" id="UP000472262">
    <property type="component" value="Unassembled WGS sequence"/>
</dbReference>
<name>A0A672MKA4_SINGR</name>
<dbReference type="AlphaFoldDB" id="A0A672MKA4"/>
<dbReference type="PANTHER" id="PTHR23402:SF1">
    <property type="entry name" value="PYROGLUTAMYL-PEPTIDASE I"/>
    <property type="match status" value="1"/>
</dbReference>
<evidence type="ECO:0000256" key="3">
    <source>
        <dbReference type="ARBA" id="ARBA00022801"/>
    </source>
</evidence>
<dbReference type="GO" id="GO:0006508">
    <property type="term" value="P:proteolysis"/>
    <property type="evidence" value="ECO:0007669"/>
    <property type="project" value="UniProtKB-KW"/>
</dbReference>
<evidence type="ECO:0000256" key="4">
    <source>
        <dbReference type="ARBA" id="ARBA00022807"/>
    </source>
</evidence>
<sequence length="195" mass="21855">MYCKVIITSHQSDGPIMATLLLFKQGLKMAGLGLGLEVHINLRRFLSTFSFCDGQVVIHLGIAPGAKCITLEQTGKNHCYKDRDVSGLCPDHHCCIEEGPERLDSIIDMRLDVIYSRDAGRYQCDFVYYYLPYHGRGKAVLIHVPASGSLASPEKLVPQLQTIIQALLRQLDCPEHTTMDSKQVENTEEKILHKT</sequence>
<evidence type="ECO:0000256" key="2">
    <source>
        <dbReference type="ARBA" id="ARBA00022670"/>
    </source>
</evidence>
<protein>
    <submittedName>
        <fullName evidence="5">Pyroglutamyl-peptidase I like</fullName>
    </submittedName>
</protein>
<dbReference type="InterPro" id="IPR016125">
    <property type="entry name" value="Peptidase_C15-like"/>
</dbReference>
<keyword evidence="3" id="KW-0378">Hydrolase</keyword>
<reference evidence="5" key="2">
    <citation type="submission" date="2025-09" db="UniProtKB">
        <authorList>
            <consortium name="Ensembl"/>
        </authorList>
    </citation>
    <scope>IDENTIFICATION</scope>
</reference>
<dbReference type="InterPro" id="IPR036440">
    <property type="entry name" value="Peptidase_C15-like_sf"/>
</dbReference>
<reference evidence="5" key="1">
    <citation type="submission" date="2025-08" db="UniProtKB">
        <authorList>
            <consortium name="Ensembl"/>
        </authorList>
    </citation>
    <scope>IDENTIFICATION</scope>
</reference>
<accession>A0A672MKA4</accession>
<keyword evidence="2" id="KW-0645">Protease</keyword>
<dbReference type="SUPFAM" id="SSF53182">
    <property type="entry name" value="Pyrrolidone carboxyl peptidase (pyroglutamate aminopeptidase)"/>
    <property type="match status" value="1"/>
</dbReference>
<evidence type="ECO:0000313" key="6">
    <source>
        <dbReference type="Proteomes" id="UP000472262"/>
    </source>
</evidence>
<evidence type="ECO:0000313" key="5">
    <source>
        <dbReference type="Ensembl" id="ENSSGRP00000038139.1"/>
    </source>
</evidence>
<dbReference type="PANTHER" id="PTHR23402">
    <property type="entry name" value="PROTEASE FAMILY C15 PYROGLUTAMYL-PEPTIDASE I-RELATED"/>
    <property type="match status" value="1"/>
</dbReference>
<dbReference type="GO" id="GO:0008234">
    <property type="term" value="F:cysteine-type peptidase activity"/>
    <property type="evidence" value="ECO:0007669"/>
    <property type="project" value="UniProtKB-KW"/>
</dbReference>
<dbReference type="Ensembl" id="ENSSGRT00000040907.1">
    <property type="protein sequence ID" value="ENSSGRP00000038139.1"/>
    <property type="gene ID" value="ENSSGRG00000020974.1"/>
</dbReference>
<dbReference type="Gene3D" id="3.40.630.20">
    <property type="entry name" value="Peptidase C15, pyroglutamyl peptidase I-like"/>
    <property type="match status" value="1"/>
</dbReference>
<organism evidence="5 6">
    <name type="scientific">Sinocyclocheilus grahami</name>
    <name type="common">Dianchi golden-line fish</name>
    <name type="synonym">Barbus grahami</name>
    <dbReference type="NCBI Taxonomy" id="75366"/>
    <lineage>
        <taxon>Eukaryota</taxon>
        <taxon>Metazoa</taxon>
        <taxon>Chordata</taxon>
        <taxon>Craniata</taxon>
        <taxon>Vertebrata</taxon>
        <taxon>Euteleostomi</taxon>
        <taxon>Actinopterygii</taxon>
        <taxon>Neopterygii</taxon>
        <taxon>Teleostei</taxon>
        <taxon>Ostariophysi</taxon>
        <taxon>Cypriniformes</taxon>
        <taxon>Cyprinidae</taxon>
        <taxon>Cyprininae</taxon>
        <taxon>Sinocyclocheilus</taxon>
    </lineage>
</organism>
<dbReference type="InParanoid" id="A0A672MKA4"/>
<proteinExistence type="inferred from homology"/>